<organism evidence="3 4">
    <name type="scientific">Caenorhabditis auriculariae</name>
    <dbReference type="NCBI Taxonomy" id="2777116"/>
    <lineage>
        <taxon>Eukaryota</taxon>
        <taxon>Metazoa</taxon>
        <taxon>Ecdysozoa</taxon>
        <taxon>Nematoda</taxon>
        <taxon>Chromadorea</taxon>
        <taxon>Rhabditida</taxon>
        <taxon>Rhabditina</taxon>
        <taxon>Rhabditomorpha</taxon>
        <taxon>Rhabditoidea</taxon>
        <taxon>Rhabditidae</taxon>
        <taxon>Peloderinae</taxon>
        <taxon>Caenorhabditis</taxon>
    </lineage>
</organism>
<feature type="region of interest" description="Disordered" evidence="1">
    <location>
        <begin position="256"/>
        <end position="291"/>
    </location>
</feature>
<reference evidence="3" key="1">
    <citation type="submission" date="2020-10" db="EMBL/GenBank/DDBJ databases">
        <authorList>
            <person name="Kikuchi T."/>
        </authorList>
    </citation>
    <scope>NUCLEOTIDE SEQUENCE</scope>
    <source>
        <strain evidence="3">NKZ352</strain>
    </source>
</reference>
<evidence type="ECO:0000256" key="1">
    <source>
        <dbReference type="SAM" id="MobiDB-lite"/>
    </source>
</evidence>
<evidence type="ECO:0000256" key="2">
    <source>
        <dbReference type="SAM" id="SignalP"/>
    </source>
</evidence>
<keyword evidence="4" id="KW-1185">Reference proteome</keyword>
<sequence>MTLVQSTVVFLALLALVNADTFKVKPADLKKSRQAILDDLKMSYHLKYALVHLLDELENACVDRNEIENCGIETDPGHLGHHEIECHANDTCQPYQSTSHCSSYASPHHCTNDWCIVKDNKGEYSCVQVLFDHDLSRQRKCDTVGAEWTDVRTLEELKFVLGQAQYHRHDFTNLNIREARVWVDKHKSYREYDYVPRTATLLSKPKRKSDCRQMIMRETDEPLAVGAFIDTDCKKGCGEAFATFCRRPIKRDQIWTRRSDQELRKDEDENGRGAKRQSTPSEKQRFHTRSG</sequence>
<gene>
    <name evidence="3" type="ORF">CAUJ_LOCUS10771</name>
</gene>
<evidence type="ECO:0000313" key="3">
    <source>
        <dbReference type="EMBL" id="CAD6194852.1"/>
    </source>
</evidence>
<protein>
    <submittedName>
        <fullName evidence="3">Uncharacterized protein</fullName>
    </submittedName>
</protein>
<proteinExistence type="predicted"/>
<dbReference type="AlphaFoldDB" id="A0A8S1HIP4"/>
<comment type="caution">
    <text evidence="3">The sequence shown here is derived from an EMBL/GenBank/DDBJ whole genome shotgun (WGS) entry which is preliminary data.</text>
</comment>
<feature type="signal peptide" evidence="2">
    <location>
        <begin position="1"/>
        <end position="19"/>
    </location>
</feature>
<feature type="compositionally biased region" description="Basic and acidic residues" evidence="1">
    <location>
        <begin position="256"/>
        <end position="272"/>
    </location>
</feature>
<accession>A0A8S1HIP4</accession>
<name>A0A8S1HIP4_9PELO</name>
<feature type="chain" id="PRO_5035770918" evidence="2">
    <location>
        <begin position="20"/>
        <end position="291"/>
    </location>
</feature>
<evidence type="ECO:0000313" key="4">
    <source>
        <dbReference type="Proteomes" id="UP000835052"/>
    </source>
</evidence>
<dbReference type="EMBL" id="CAJGYM010000048">
    <property type="protein sequence ID" value="CAD6194852.1"/>
    <property type="molecule type" value="Genomic_DNA"/>
</dbReference>
<dbReference type="Proteomes" id="UP000835052">
    <property type="component" value="Unassembled WGS sequence"/>
</dbReference>
<keyword evidence="2" id="KW-0732">Signal</keyword>